<evidence type="ECO:0000313" key="2">
    <source>
        <dbReference type="EMBL" id="GLK87986.1"/>
    </source>
</evidence>
<dbReference type="PIRSF" id="PIRSF021700">
    <property type="entry name" value="3_dmu_93_MTrfase"/>
    <property type="match status" value="1"/>
</dbReference>
<sequence length="157" mass="17320">MQKIGPCLWFDTQAEEAAQFYVSVFRNSRIIETNYFLEGAPKPAGSVMTVRFSLDGEEFLALNGGPEFQFSPAVSFVAHCADQFEVDRLWAALSEGGQEVQCGWLTDKYGVSWQVVPTALYDMLNSADKAAAQRVFTALLGMIKLDVATLRKAYASS</sequence>
<organism evidence="2 3">
    <name type="scientific">Pseudomonas turukhanskensis</name>
    <dbReference type="NCBI Taxonomy" id="1806536"/>
    <lineage>
        <taxon>Bacteria</taxon>
        <taxon>Pseudomonadati</taxon>
        <taxon>Pseudomonadota</taxon>
        <taxon>Gammaproteobacteria</taxon>
        <taxon>Pseudomonadales</taxon>
        <taxon>Pseudomonadaceae</taxon>
        <taxon>Pseudomonas</taxon>
    </lineage>
</organism>
<accession>A0A9W6NEV9</accession>
<evidence type="ECO:0000313" key="3">
    <source>
        <dbReference type="Proteomes" id="UP001143328"/>
    </source>
</evidence>
<dbReference type="InterPro" id="IPR028973">
    <property type="entry name" value="PhnB-like"/>
</dbReference>
<comment type="caution">
    <text evidence="2">The sequence shown here is derived from an EMBL/GenBank/DDBJ whole genome shotgun (WGS) entry which is preliminary data.</text>
</comment>
<dbReference type="CDD" id="cd06588">
    <property type="entry name" value="PhnB_like"/>
    <property type="match status" value="1"/>
</dbReference>
<dbReference type="AlphaFoldDB" id="A0A9W6NEV9"/>
<dbReference type="InterPro" id="IPR009725">
    <property type="entry name" value="3_dmu_93_MTrfase"/>
</dbReference>
<name>A0A9W6NEV9_9PSED</name>
<reference evidence="2" key="2">
    <citation type="submission" date="2023-01" db="EMBL/GenBank/DDBJ databases">
        <authorList>
            <person name="Sun Q."/>
            <person name="Evtushenko L."/>
        </authorList>
    </citation>
    <scope>NUCLEOTIDE SEQUENCE</scope>
    <source>
        <strain evidence="2">VKM B-2935</strain>
    </source>
</reference>
<reference evidence="2" key="1">
    <citation type="journal article" date="2014" name="Int. J. Syst. Evol. Microbiol.">
        <title>Complete genome sequence of Corynebacterium casei LMG S-19264T (=DSM 44701T), isolated from a smear-ripened cheese.</title>
        <authorList>
            <consortium name="US DOE Joint Genome Institute (JGI-PGF)"/>
            <person name="Walter F."/>
            <person name="Albersmeier A."/>
            <person name="Kalinowski J."/>
            <person name="Ruckert C."/>
        </authorList>
    </citation>
    <scope>NUCLEOTIDE SEQUENCE</scope>
    <source>
        <strain evidence="2">VKM B-2935</strain>
    </source>
</reference>
<dbReference type="SUPFAM" id="SSF54593">
    <property type="entry name" value="Glyoxalase/Bleomycin resistance protein/Dihydroxybiphenyl dioxygenase"/>
    <property type="match status" value="1"/>
</dbReference>
<dbReference type="InterPro" id="IPR029068">
    <property type="entry name" value="Glyas_Bleomycin-R_OHBP_Dase"/>
</dbReference>
<protein>
    <submittedName>
        <fullName evidence="2">3-demethylubiquinone-9 3-methyltransferase</fullName>
    </submittedName>
</protein>
<dbReference type="EMBL" id="BSFN01000002">
    <property type="protein sequence ID" value="GLK87986.1"/>
    <property type="molecule type" value="Genomic_DNA"/>
</dbReference>
<keyword evidence="3" id="KW-1185">Reference proteome</keyword>
<proteinExistence type="predicted"/>
<dbReference type="Gene3D" id="3.10.180.10">
    <property type="entry name" value="2,3-Dihydroxybiphenyl 1,2-Dioxygenase, domain 1"/>
    <property type="match status" value="1"/>
</dbReference>
<dbReference type="Proteomes" id="UP001143328">
    <property type="component" value="Unassembled WGS sequence"/>
</dbReference>
<evidence type="ECO:0000259" key="1">
    <source>
        <dbReference type="Pfam" id="PF06983"/>
    </source>
</evidence>
<feature type="domain" description="PhnB-like" evidence="1">
    <location>
        <begin position="2"/>
        <end position="116"/>
    </location>
</feature>
<dbReference type="RefSeq" id="WP_271194216.1">
    <property type="nucleotide sequence ID" value="NZ_BSFN01000002.1"/>
</dbReference>
<dbReference type="PANTHER" id="PTHR33990">
    <property type="entry name" value="PROTEIN YJDN-RELATED"/>
    <property type="match status" value="1"/>
</dbReference>
<dbReference type="Pfam" id="PF06983">
    <property type="entry name" value="3-dmu-9_3-mt"/>
    <property type="match status" value="1"/>
</dbReference>
<gene>
    <name evidence="2" type="ORF">GCM10017655_10480</name>
</gene>